<comment type="similarity">
    <text evidence="2">Belongs to the Toll-like receptor family.</text>
</comment>
<keyword evidence="5 15" id="KW-0812">Transmembrane</keyword>
<dbReference type="FunFam" id="3.40.50.10140:FF:000001">
    <property type="entry name" value="Toll-like receptor 2"/>
    <property type="match status" value="1"/>
</dbReference>
<dbReference type="PIRSF" id="PIRSF037595">
    <property type="entry name" value="Toll-like_receptor"/>
    <property type="match status" value="1"/>
</dbReference>
<dbReference type="SUPFAM" id="SSF52200">
    <property type="entry name" value="Toll/Interleukin receptor TIR domain"/>
    <property type="match status" value="1"/>
</dbReference>
<accession>S4SMZ3</accession>
<keyword evidence="8" id="KW-0391">Immunity</keyword>
<protein>
    <submittedName>
        <fullName evidence="17">Toll-like receptor 5</fullName>
    </submittedName>
</protein>
<feature type="non-terminal residue" evidence="17">
    <location>
        <position position="887"/>
    </location>
</feature>
<dbReference type="InterPro" id="IPR032675">
    <property type="entry name" value="LRR_dom_sf"/>
</dbReference>
<evidence type="ECO:0000313" key="17">
    <source>
        <dbReference type="EMBL" id="AFP44844.1"/>
    </source>
</evidence>
<feature type="region of interest" description="Disordered" evidence="14">
    <location>
        <begin position="857"/>
        <end position="887"/>
    </location>
</feature>
<dbReference type="Gene3D" id="3.40.50.10140">
    <property type="entry name" value="Toll/interleukin-1 receptor homology (TIR) domain"/>
    <property type="match status" value="1"/>
</dbReference>
<organism evidence="17">
    <name type="scientific">Oreochromis niloticus</name>
    <name type="common">Nile tilapia</name>
    <name type="synonym">Tilapia nilotica</name>
    <dbReference type="NCBI Taxonomy" id="8128"/>
    <lineage>
        <taxon>Eukaryota</taxon>
        <taxon>Metazoa</taxon>
        <taxon>Chordata</taxon>
        <taxon>Craniata</taxon>
        <taxon>Vertebrata</taxon>
        <taxon>Euteleostomi</taxon>
        <taxon>Actinopterygii</taxon>
        <taxon>Neopterygii</taxon>
        <taxon>Teleostei</taxon>
        <taxon>Neoteleostei</taxon>
        <taxon>Acanthomorphata</taxon>
        <taxon>Ovalentaria</taxon>
        <taxon>Cichlomorphae</taxon>
        <taxon>Cichliformes</taxon>
        <taxon>Cichlidae</taxon>
        <taxon>African cichlids</taxon>
        <taxon>Pseudocrenilabrinae</taxon>
        <taxon>Oreochromini</taxon>
        <taxon>Oreochromis</taxon>
    </lineage>
</organism>
<dbReference type="InterPro" id="IPR000157">
    <property type="entry name" value="TIR_dom"/>
</dbReference>
<keyword evidence="12" id="KW-0325">Glycoprotein</keyword>
<evidence type="ECO:0000259" key="16">
    <source>
        <dbReference type="PROSITE" id="PS50104"/>
    </source>
</evidence>
<dbReference type="SUPFAM" id="SSF52058">
    <property type="entry name" value="L domain-like"/>
    <property type="match status" value="2"/>
</dbReference>
<evidence type="ECO:0000256" key="11">
    <source>
        <dbReference type="ARBA" id="ARBA00023170"/>
    </source>
</evidence>
<dbReference type="PANTHER" id="PTHR24365">
    <property type="entry name" value="TOLL-LIKE RECEPTOR"/>
    <property type="match status" value="1"/>
</dbReference>
<dbReference type="GO" id="GO:0005886">
    <property type="term" value="C:plasma membrane"/>
    <property type="evidence" value="ECO:0007669"/>
    <property type="project" value="TreeGrafter"/>
</dbReference>
<evidence type="ECO:0000256" key="15">
    <source>
        <dbReference type="SAM" id="Phobius"/>
    </source>
</evidence>
<keyword evidence="9 15" id="KW-1133">Transmembrane helix</keyword>
<dbReference type="EMBL" id="JQ809461">
    <property type="protein sequence ID" value="AFP44844.1"/>
    <property type="molecule type" value="mRNA"/>
</dbReference>
<keyword evidence="11 17" id="KW-0675">Receptor</keyword>
<dbReference type="GO" id="GO:0004888">
    <property type="term" value="F:transmembrane signaling receptor activity"/>
    <property type="evidence" value="ECO:0007669"/>
    <property type="project" value="InterPro"/>
</dbReference>
<dbReference type="GO" id="GO:0045087">
    <property type="term" value="P:innate immune response"/>
    <property type="evidence" value="ECO:0007669"/>
    <property type="project" value="UniProtKB-KW"/>
</dbReference>
<evidence type="ECO:0000256" key="9">
    <source>
        <dbReference type="ARBA" id="ARBA00022989"/>
    </source>
</evidence>
<dbReference type="InterPro" id="IPR000483">
    <property type="entry name" value="Cys-rich_flank_reg_C"/>
</dbReference>
<dbReference type="PROSITE" id="PS50104">
    <property type="entry name" value="TIR"/>
    <property type="match status" value="1"/>
</dbReference>
<evidence type="ECO:0000256" key="7">
    <source>
        <dbReference type="ARBA" id="ARBA00022737"/>
    </source>
</evidence>
<evidence type="ECO:0000256" key="5">
    <source>
        <dbReference type="ARBA" id="ARBA00022692"/>
    </source>
</evidence>
<keyword evidence="4" id="KW-0433">Leucine-rich repeat</keyword>
<dbReference type="Pfam" id="PF00560">
    <property type="entry name" value="LRR_1"/>
    <property type="match status" value="1"/>
</dbReference>
<dbReference type="Gene3D" id="3.80.10.10">
    <property type="entry name" value="Ribonuclease Inhibitor"/>
    <property type="match status" value="3"/>
</dbReference>
<evidence type="ECO:0000256" key="6">
    <source>
        <dbReference type="ARBA" id="ARBA00022729"/>
    </source>
</evidence>
<evidence type="ECO:0000256" key="8">
    <source>
        <dbReference type="ARBA" id="ARBA00022859"/>
    </source>
</evidence>
<dbReference type="SMART" id="SM00082">
    <property type="entry name" value="LRRCT"/>
    <property type="match status" value="1"/>
</dbReference>
<evidence type="ECO:0000256" key="13">
    <source>
        <dbReference type="ARBA" id="ARBA00023198"/>
    </source>
</evidence>
<dbReference type="PANTHER" id="PTHR24365:SF525">
    <property type="entry name" value="TOLL-LIKE RECEPTOR 5"/>
    <property type="match status" value="1"/>
</dbReference>
<evidence type="ECO:0000256" key="12">
    <source>
        <dbReference type="ARBA" id="ARBA00023180"/>
    </source>
</evidence>
<keyword evidence="13" id="KW-0395">Inflammatory response</keyword>
<keyword evidence="6" id="KW-0732">Signal</keyword>
<feature type="transmembrane region" description="Helical" evidence="15">
    <location>
        <begin position="650"/>
        <end position="673"/>
    </location>
</feature>
<dbReference type="InterPro" id="IPR035897">
    <property type="entry name" value="Toll_tir_struct_dom_sf"/>
</dbReference>
<keyword evidence="10 15" id="KW-0472">Membrane</keyword>
<dbReference type="GO" id="GO:0006954">
    <property type="term" value="P:inflammatory response"/>
    <property type="evidence" value="ECO:0007669"/>
    <property type="project" value="UniProtKB-KW"/>
</dbReference>
<keyword evidence="3" id="KW-0399">Innate immunity</keyword>
<feature type="domain" description="TIR" evidence="16">
    <location>
        <begin position="701"/>
        <end position="848"/>
    </location>
</feature>
<dbReference type="InterPro" id="IPR003591">
    <property type="entry name" value="Leu-rich_rpt_typical-subtyp"/>
</dbReference>
<name>S4SMZ3_ORENI</name>
<dbReference type="InterPro" id="IPR017241">
    <property type="entry name" value="Toll-like_receptor"/>
</dbReference>
<proteinExistence type="evidence at transcript level"/>
<reference evidence="17" key="1">
    <citation type="submission" date="2012-03" db="EMBL/GenBank/DDBJ databases">
        <title>Identification and expression of Nile tilapia toll-like receptor family.</title>
        <authorList>
            <person name="Abouelmaatti R.R."/>
            <person name="Elfeil W.K."/>
            <person name="Li X.K."/>
            <person name="Ma J.S."/>
            <person name="Han W.Y."/>
            <person name="Sun C.J."/>
        </authorList>
    </citation>
    <scope>NUCLEOTIDE SEQUENCE</scope>
</reference>
<evidence type="ECO:0000256" key="14">
    <source>
        <dbReference type="SAM" id="MobiDB-lite"/>
    </source>
</evidence>
<evidence type="ECO:0000256" key="3">
    <source>
        <dbReference type="ARBA" id="ARBA00022588"/>
    </source>
</evidence>
<dbReference type="AlphaFoldDB" id="S4SMZ3"/>
<dbReference type="Pfam" id="PF13855">
    <property type="entry name" value="LRR_8"/>
    <property type="match status" value="4"/>
</dbReference>
<dbReference type="PROSITE" id="PS51450">
    <property type="entry name" value="LRR"/>
    <property type="match status" value="2"/>
</dbReference>
<dbReference type="GO" id="GO:0002224">
    <property type="term" value="P:toll-like receptor signaling pathway"/>
    <property type="evidence" value="ECO:0007669"/>
    <property type="project" value="InterPro"/>
</dbReference>
<dbReference type="Pfam" id="PF01582">
    <property type="entry name" value="TIR"/>
    <property type="match status" value="1"/>
</dbReference>
<dbReference type="SMART" id="SM00369">
    <property type="entry name" value="LRR_TYP"/>
    <property type="match status" value="9"/>
</dbReference>
<comment type="subcellular location">
    <subcellularLocation>
        <location evidence="1">Membrane</location>
        <topology evidence="1">Single-pass type I membrane protein</topology>
    </subcellularLocation>
</comment>
<dbReference type="FunFam" id="3.80.10.10:FF:000306">
    <property type="entry name" value="Toll-like receptor 5"/>
    <property type="match status" value="1"/>
</dbReference>
<sequence length="887" mass="101717">MALKAEESEDHGFHLQVTVSYQTCRLRGQRAWCGFQNHYWVPSLPHNITHLYLQSNHITEINSTSLRDFKELQVINLESQDQTLVIRNSAFLGQTKLTELMLGSNLGLKLQPRAFAGLSNLQNLSLYYCSLTDSILSESYLEPLLSLEVLDLSFNNIMRLRPGLFFSRFKKFTQLKLKLNKIENICEEDLVSFRGKRFELLSLDSNKLYHNDEWGNCGKGFKELAFNVLDLTSSGLHVHKTRQFFKAIEGTPISHLKYSGILGKGFSHENLPDPDRNTFEGLKNSAVEILDVSNNRIFALQSAVFSHLRGAKMIDISLNRINQINRNAFDGLQDHLLILNLSSNLLGEIHSHTFTNLRELKLLDLSQNHIGVLGYKAFSGLPNLEYLDLTSNSLRELGFPTSLPLKEYLFLRDNKLKSLNGIYDLTMNSIHVDISENRLTNLEDVYRILTYFPRLQVLFYGDNIIKWCKLNYVFEPLNNSLKVLDLHDSSLQIIWTQGQCLDLFDHLENLIGLNISLNSLTTLPNGIFRGLSSITEMDLSYNALTFLQPDVFPISLKWLHISNNFLASPDPMTFQSLSILSLSATHFHCDCNLGNFLEWLNTTNVTFLSPIEDLRCEFPAAFQGLPLLNYSTIIEPCEMDPEQAVRGLKFAVFLFSASLIITVLLTGIIYARLRGQIFIIYKKIISRVLKGPKLMPLVDEMRYDAFICFSNRDYRWVEAALLKKLDNQFLEENLFHCCFEARDFLPGEDHLSNIRDAIWSSRKTLCIVSKEFLKDGWCLEAFTLAQGRMLEELTNVLIMLVVGKPKVAHYQLMKCNAVRAFVQRKEYLTWPEDPQDMEWFYERLISDILKDSKVKKLKENKPEPGGPEVQPLSHNGINAENIKETSM</sequence>
<keyword evidence="7" id="KW-0677">Repeat</keyword>
<evidence type="ECO:0000256" key="2">
    <source>
        <dbReference type="ARBA" id="ARBA00009634"/>
    </source>
</evidence>
<evidence type="ECO:0000256" key="10">
    <source>
        <dbReference type="ARBA" id="ARBA00023136"/>
    </source>
</evidence>
<dbReference type="InterPro" id="IPR001611">
    <property type="entry name" value="Leu-rich_rpt"/>
</dbReference>
<gene>
    <name evidence="17" type="primary">TLR-5</name>
</gene>
<dbReference type="SMART" id="SM00255">
    <property type="entry name" value="TIR"/>
    <property type="match status" value="1"/>
</dbReference>
<evidence type="ECO:0000256" key="1">
    <source>
        <dbReference type="ARBA" id="ARBA00004479"/>
    </source>
</evidence>
<evidence type="ECO:0000256" key="4">
    <source>
        <dbReference type="ARBA" id="ARBA00022614"/>
    </source>
</evidence>